<proteinExistence type="predicted"/>
<gene>
    <name evidence="2" type="ORF">QN277_024367</name>
</gene>
<name>A0AAE1JFR1_9FABA</name>
<dbReference type="EMBL" id="JAWXYG010000007">
    <property type="protein sequence ID" value="KAK4267613.1"/>
    <property type="molecule type" value="Genomic_DNA"/>
</dbReference>
<evidence type="ECO:0000256" key="1">
    <source>
        <dbReference type="SAM" id="MobiDB-lite"/>
    </source>
</evidence>
<feature type="compositionally biased region" description="Low complexity" evidence="1">
    <location>
        <begin position="7"/>
        <end position="20"/>
    </location>
</feature>
<accession>A0AAE1JFR1</accession>
<dbReference type="AlphaFoldDB" id="A0AAE1JFR1"/>
<comment type="caution">
    <text evidence="2">The sequence shown here is derived from an EMBL/GenBank/DDBJ whole genome shotgun (WGS) entry which is preliminary data.</text>
</comment>
<dbReference type="Proteomes" id="UP001293593">
    <property type="component" value="Unassembled WGS sequence"/>
</dbReference>
<protein>
    <submittedName>
        <fullName evidence="2">Uncharacterized protein</fullName>
    </submittedName>
</protein>
<sequence>MNNVVTPSPSSSAGILSSAPTFANPSISQDQYNQLIALLQPPTVAAHGLNASVSVLPSTNNSCVNQLSTLTLTPNADSQRSKDMENDWFS</sequence>
<evidence type="ECO:0000313" key="3">
    <source>
        <dbReference type="Proteomes" id="UP001293593"/>
    </source>
</evidence>
<keyword evidence="3" id="KW-1185">Reference proteome</keyword>
<feature type="region of interest" description="Disordered" evidence="1">
    <location>
        <begin position="1"/>
        <end position="20"/>
    </location>
</feature>
<evidence type="ECO:0000313" key="2">
    <source>
        <dbReference type="EMBL" id="KAK4267613.1"/>
    </source>
</evidence>
<organism evidence="2 3">
    <name type="scientific">Acacia crassicarpa</name>
    <name type="common">northern wattle</name>
    <dbReference type="NCBI Taxonomy" id="499986"/>
    <lineage>
        <taxon>Eukaryota</taxon>
        <taxon>Viridiplantae</taxon>
        <taxon>Streptophyta</taxon>
        <taxon>Embryophyta</taxon>
        <taxon>Tracheophyta</taxon>
        <taxon>Spermatophyta</taxon>
        <taxon>Magnoliopsida</taxon>
        <taxon>eudicotyledons</taxon>
        <taxon>Gunneridae</taxon>
        <taxon>Pentapetalae</taxon>
        <taxon>rosids</taxon>
        <taxon>fabids</taxon>
        <taxon>Fabales</taxon>
        <taxon>Fabaceae</taxon>
        <taxon>Caesalpinioideae</taxon>
        <taxon>mimosoid clade</taxon>
        <taxon>Acacieae</taxon>
        <taxon>Acacia</taxon>
    </lineage>
</organism>
<reference evidence="2" key="1">
    <citation type="submission" date="2023-10" db="EMBL/GenBank/DDBJ databases">
        <title>Chromosome-level genome of the transformable northern wattle, Acacia crassicarpa.</title>
        <authorList>
            <person name="Massaro I."/>
            <person name="Sinha N.R."/>
            <person name="Poethig S."/>
            <person name="Leichty A.R."/>
        </authorList>
    </citation>
    <scope>NUCLEOTIDE SEQUENCE</scope>
    <source>
        <strain evidence="2">Acra3RX</strain>
        <tissue evidence="2">Leaf</tissue>
    </source>
</reference>